<accession>A0AAE1F3W1</accession>
<proteinExistence type="predicted"/>
<evidence type="ECO:0000313" key="3">
    <source>
        <dbReference type="Proteomes" id="UP001286313"/>
    </source>
</evidence>
<gene>
    <name evidence="2" type="ORF">Pcinc_028053</name>
</gene>
<organism evidence="2 3">
    <name type="scientific">Petrolisthes cinctipes</name>
    <name type="common">Flat porcelain crab</name>
    <dbReference type="NCBI Taxonomy" id="88211"/>
    <lineage>
        <taxon>Eukaryota</taxon>
        <taxon>Metazoa</taxon>
        <taxon>Ecdysozoa</taxon>
        <taxon>Arthropoda</taxon>
        <taxon>Crustacea</taxon>
        <taxon>Multicrustacea</taxon>
        <taxon>Malacostraca</taxon>
        <taxon>Eumalacostraca</taxon>
        <taxon>Eucarida</taxon>
        <taxon>Decapoda</taxon>
        <taxon>Pleocyemata</taxon>
        <taxon>Anomura</taxon>
        <taxon>Galatheoidea</taxon>
        <taxon>Porcellanidae</taxon>
        <taxon>Petrolisthes</taxon>
    </lineage>
</organism>
<reference evidence="2" key="1">
    <citation type="submission" date="2023-10" db="EMBL/GenBank/DDBJ databases">
        <title>Genome assemblies of two species of porcelain crab, Petrolisthes cinctipes and Petrolisthes manimaculis (Anomura: Porcellanidae).</title>
        <authorList>
            <person name="Angst P."/>
        </authorList>
    </citation>
    <scope>NUCLEOTIDE SEQUENCE</scope>
    <source>
        <strain evidence="2">PB745_01</strain>
        <tissue evidence="2">Gill</tissue>
    </source>
</reference>
<dbReference type="EMBL" id="JAWQEG010003402">
    <property type="protein sequence ID" value="KAK3866411.1"/>
    <property type="molecule type" value="Genomic_DNA"/>
</dbReference>
<evidence type="ECO:0000256" key="1">
    <source>
        <dbReference type="SAM" id="MobiDB-lite"/>
    </source>
</evidence>
<protein>
    <submittedName>
        <fullName evidence="2">Uncharacterized protein</fullName>
    </submittedName>
</protein>
<dbReference type="Proteomes" id="UP001286313">
    <property type="component" value="Unassembled WGS sequence"/>
</dbReference>
<evidence type="ECO:0000313" key="2">
    <source>
        <dbReference type="EMBL" id="KAK3866411.1"/>
    </source>
</evidence>
<name>A0AAE1F3W1_PETCI</name>
<comment type="caution">
    <text evidence="2">The sequence shown here is derived from an EMBL/GenBank/DDBJ whole genome shotgun (WGS) entry which is preliminary data.</text>
</comment>
<feature type="compositionally biased region" description="Polar residues" evidence="1">
    <location>
        <begin position="19"/>
        <end position="32"/>
    </location>
</feature>
<sequence length="72" mass="8151">MQFLTINSLHVIACPKLSTRTSEVTDQQQQHEIQLDKDTRQHQPGKTTPPIPCPITNQRTLRHTYVTAASSL</sequence>
<keyword evidence="3" id="KW-1185">Reference proteome</keyword>
<dbReference type="AlphaFoldDB" id="A0AAE1F3W1"/>
<feature type="region of interest" description="Disordered" evidence="1">
    <location>
        <begin position="19"/>
        <end position="56"/>
    </location>
</feature>